<dbReference type="PROSITE" id="PS51257">
    <property type="entry name" value="PROKAR_LIPOPROTEIN"/>
    <property type="match status" value="1"/>
</dbReference>
<sequence length="287" mass="30103">MMKSIKKTLMAGLAGFAIILTISACQKSFDPKTYAPTKPLPTFGGYSSSKDIEASSLVAYWPFNGSLADSLSATTGVATGTSFGTGVIGKGLQGADNGYVVSNTPAAVKALHSFTISLWVKMPQNTSALGLISIAHSQNFWGNLDIFFDNGGTATTGVLKVHAFNNSTSTSGSDAWEGGYTVANPWNTWVNIEVTYDDSSSTVIVYYNGAQAGTNTATGFAPLNWSAADKIAFGTLQFQTTPSLTSATGAQGWAGYLTGVLDQVRVYNKVLSSSEASALYNLEKLGR</sequence>
<dbReference type="GO" id="GO:0004553">
    <property type="term" value="F:hydrolase activity, hydrolyzing O-glycosyl compounds"/>
    <property type="evidence" value="ECO:0007669"/>
    <property type="project" value="UniProtKB-ARBA"/>
</dbReference>
<dbReference type="GO" id="GO:0005975">
    <property type="term" value="P:carbohydrate metabolic process"/>
    <property type="evidence" value="ECO:0007669"/>
    <property type="project" value="UniProtKB-ARBA"/>
</dbReference>
<proteinExistence type="predicted"/>
<dbReference type="SUPFAM" id="SSF49899">
    <property type="entry name" value="Concanavalin A-like lectins/glucanases"/>
    <property type="match status" value="1"/>
</dbReference>
<dbReference type="KEGG" id="mgot:MgSA37_01486"/>
<protein>
    <submittedName>
        <fullName evidence="1">Uncharacterized protein</fullName>
    </submittedName>
</protein>
<gene>
    <name evidence="1" type="ORF">MgSA37_01486</name>
</gene>
<reference evidence="1 2" key="1">
    <citation type="submission" date="2015-12" db="EMBL/GenBank/DDBJ databases">
        <title>Genome sequence of Mucilaginibacter gotjawali.</title>
        <authorList>
            <person name="Lee J.S."/>
            <person name="Lee K.C."/>
            <person name="Kim K.K."/>
            <person name="Lee B.W."/>
        </authorList>
    </citation>
    <scope>NUCLEOTIDE SEQUENCE [LARGE SCALE GENOMIC DNA]</scope>
    <source>
        <strain evidence="1 2">SA3-7</strain>
    </source>
</reference>
<organism evidence="1 2">
    <name type="scientific">Mucilaginibacter gotjawali</name>
    <dbReference type="NCBI Taxonomy" id="1550579"/>
    <lineage>
        <taxon>Bacteria</taxon>
        <taxon>Pseudomonadati</taxon>
        <taxon>Bacteroidota</taxon>
        <taxon>Sphingobacteriia</taxon>
        <taxon>Sphingobacteriales</taxon>
        <taxon>Sphingobacteriaceae</taxon>
        <taxon>Mucilaginibacter</taxon>
    </lineage>
</organism>
<dbReference type="AlphaFoldDB" id="A0A0X8X4A2"/>
<dbReference type="EMBL" id="AP017313">
    <property type="protein sequence ID" value="BAU53319.1"/>
    <property type="molecule type" value="Genomic_DNA"/>
</dbReference>
<dbReference type="Pfam" id="PF13385">
    <property type="entry name" value="Laminin_G_3"/>
    <property type="match status" value="1"/>
</dbReference>
<accession>A0A0X8X4A2</accession>
<evidence type="ECO:0000313" key="1">
    <source>
        <dbReference type="EMBL" id="BAU53319.1"/>
    </source>
</evidence>
<dbReference type="Proteomes" id="UP000218263">
    <property type="component" value="Chromosome"/>
</dbReference>
<evidence type="ECO:0000313" key="2">
    <source>
        <dbReference type="Proteomes" id="UP000218263"/>
    </source>
</evidence>
<dbReference type="Gene3D" id="2.60.120.200">
    <property type="match status" value="1"/>
</dbReference>
<name>A0A0X8X4A2_9SPHI</name>
<dbReference type="RefSeq" id="WP_232010802.1">
    <property type="nucleotide sequence ID" value="NZ_AP017313.1"/>
</dbReference>
<dbReference type="InterPro" id="IPR013320">
    <property type="entry name" value="ConA-like_dom_sf"/>
</dbReference>
<keyword evidence="2" id="KW-1185">Reference proteome</keyword>